<comment type="catalytic activity">
    <reaction evidence="1">
        <text>Transfers a segment of a (1-&gt;4)-alpha-D-glucan to a new position in an acceptor, which may be glucose or a (1-&gt;4)-alpha-D-glucan.</text>
        <dbReference type="EC" id="2.4.1.25"/>
    </reaction>
</comment>
<evidence type="ECO:0000313" key="14">
    <source>
        <dbReference type="EMBL" id="QES87844.1"/>
    </source>
</evidence>
<dbReference type="Gene3D" id="2.60.40.10">
    <property type="entry name" value="Immunoglobulins"/>
    <property type="match status" value="1"/>
</dbReference>
<dbReference type="Gene3D" id="3.20.20.80">
    <property type="entry name" value="Glycosidases"/>
    <property type="match status" value="2"/>
</dbReference>
<name>A0A5P2FWD8_9BACT</name>
<keyword evidence="9" id="KW-0119">Carbohydrate metabolism</keyword>
<dbReference type="AlphaFoldDB" id="A0A5P2FWD8"/>
<dbReference type="EMBL" id="CP044016">
    <property type="protein sequence ID" value="QES87844.1"/>
    <property type="molecule type" value="Genomic_DNA"/>
</dbReference>
<dbReference type="KEGG" id="arac:E0W69_003895"/>
<evidence type="ECO:0000256" key="3">
    <source>
        <dbReference type="ARBA" id="ARBA00005684"/>
    </source>
</evidence>
<dbReference type="SUPFAM" id="SSF49452">
    <property type="entry name" value="Starch-binding domain-like"/>
    <property type="match status" value="1"/>
</dbReference>
<evidence type="ECO:0000256" key="5">
    <source>
        <dbReference type="ARBA" id="ARBA00020295"/>
    </source>
</evidence>
<dbReference type="PANTHER" id="PTHR32518:SF3">
    <property type="entry name" value="4-ALPHA-GLUCANOTRANSFERASE"/>
    <property type="match status" value="1"/>
</dbReference>
<proteinExistence type="inferred from homology"/>
<organism evidence="14 15">
    <name type="scientific">Rhizosphaericola mali</name>
    <dbReference type="NCBI Taxonomy" id="2545455"/>
    <lineage>
        <taxon>Bacteria</taxon>
        <taxon>Pseudomonadati</taxon>
        <taxon>Bacteroidota</taxon>
        <taxon>Chitinophagia</taxon>
        <taxon>Chitinophagales</taxon>
        <taxon>Chitinophagaceae</taxon>
        <taxon>Rhizosphaericola</taxon>
    </lineage>
</organism>
<keyword evidence="15" id="KW-1185">Reference proteome</keyword>
<evidence type="ECO:0000256" key="12">
    <source>
        <dbReference type="SAM" id="MobiDB-lite"/>
    </source>
</evidence>
<dbReference type="PANTHER" id="PTHR32518">
    <property type="match status" value="1"/>
</dbReference>
<dbReference type="SUPFAM" id="SSF51445">
    <property type="entry name" value="(Trans)glycosidases"/>
    <property type="match status" value="1"/>
</dbReference>
<dbReference type="GO" id="GO:0004134">
    <property type="term" value="F:4-alpha-glucanotransferase activity"/>
    <property type="evidence" value="ECO:0007669"/>
    <property type="project" value="UniProtKB-EC"/>
</dbReference>
<evidence type="ECO:0000313" key="15">
    <source>
        <dbReference type="Proteomes" id="UP000292424"/>
    </source>
</evidence>
<dbReference type="Pfam" id="PF00686">
    <property type="entry name" value="CBM_20"/>
    <property type="match status" value="1"/>
</dbReference>
<evidence type="ECO:0000256" key="2">
    <source>
        <dbReference type="ARBA" id="ARBA00004496"/>
    </source>
</evidence>
<evidence type="ECO:0000256" key="4">
    <source>
        <dbReference type="ARBA" id="ARBA00012560"/>
    </source>
</evidence>
<dbReference type="EC" id="2.4.1.25" evidence="4"/>
<dbReference type="GO" id="GO:0005975">
    <property type="term" value="P:carbohydrate metabolic process"/>
    <property type="evidence" value="ECO:0007669"/>
    <property type="project" value="InterPro"/>
</dbReference>
<evidence type="ECO:0000259" key="13">
    <source>
        <dbReference type="PROSITE" id="PS51166"/>
    </source>
</evidence>
<reference evidence="14 15" key="1">
    <citation type="submission" date="2019-09" db="EMBL/GenBank/DDBJ databases">
        <title>Complete genome sequence of Arachidicoccus sp. B3-10 isolated from apple orchard soil.</title>
        <authorList>
            <person name="Kim H.S."/>
            <person name="Han K.-I."/>
            <person name="Suh M.K."/>
            <person name="Lee K.C."/>
            <person name="Eom M.K."/>
            <person name="Kim J.-S."/>
            <person name="Kang S.W."/>
            <person name="Sin Y."/>
            <person name="Lee J.-S."/>
        </authorList>
    </citation>
    <scope>NUCLEOTIDE SEQUENCE [LARGE SCALE GENOMIC DNA]</scope>
    <source>
        <strain evidence="14 15">B3-10</strain>
    </source>
</reference>
<evidence type="ECO:0000256" key="8">
    <source>
        <dbReference type="ARBA" id="ARBA00022679"/>
    </source>
</evidence>
<dbReference type="GO" id="GO:2001070">
    <property type="term" value="F:starch binding"/>
    <property type="evidence" value="ECO:0007669"/>
    <property type="project" value="InterPro"/>
</dbReference>
<dbReference type="InterPro" id="IPR013783">
    <property type="entry name" value="Ig-like_fold"/>
</dbReference>
<keyword evidence="6" id="KW-0963">Cytoplasm</keyword>
<dbReference type="RefSeq" id="WP_131328731.1">
    <property type="nucleotide sequence ID" value="NZ_CP044016.1"/>
</dbReference>
<feature type="region of interest" description="Disordered" evidence="12">
    <location>
        <begin position="1"/>
        <end position="20"/>
    </location>
</feature>
<protein>
    <recommendedName>
        <fullName evidence="5">4-alpha-glucanotransferase</fullName>
        <ecNumber evidence="4">2.4.1.25</ecNumber>
    </recommendedName>
    <alternativeName>
        <fullName evidence="10">Amylomaltase</fullName>
    </alternativeName>
    <alternativeName>
        <fullName evidence="11">Disproportionating enzyme</fullName>
    </alternativeName>
</protein>
<keyword evidence="7" id="KW-0328">Glycosyltransferase</keyword>
<dbReference type="PROSITE" id="PS51166">
    <property type="entry name" value="CBM20"/>
    <property type="match status" value="1"/>
</dbReference>
<comment type="similarity">
    <text evidence="3">Belongs to the disproportionating enzyme family.</text>
</comment>
<evidence type="ECO:0000256" key="6">
    <source>
        <dbReference type="ARBA" id="ARBA00022490"/>
    </source>
</evidence>
<accession>A0A5P2FWD8</accession>
<keyword evidence="8" id="KW-0808">Transferase</keyword>
<dbReference type="InterPro" id="IPR013784">
    <property type="entry name" value="Carb-bd-like_fold"/>
</dbReference>
<dbReference type="GO" id="GO:0005737">
    <property type="term" value="C:cytoplasm"/>
    <property type="evidence" value="ECO:0007669"/>
    <property type="project" value="UniProtKB-SubCell"/>
</dbReference>
<comment type="subcellular location">
    <subcellularLocation>
        <location evidence="2">Cytoplasm</location>
    </subcellularLocation>
</comment>
<dbReference type="InterPro" id="IPR003385">
    <property type="entry name" value="Glyco_hydro_77"/>
</dbReference>
<evidence type="ECO:0000256" key="11">
    <source>
        <dbReference type="ARBA" id="ARBA00031501"/>
    </source>
</evidence>
<dbReference type="InterPro" id="IPR017853">
    <property type="entry name" value="GH"/>
</dbReference>
<evidence type="ECO:0000256" key="1">
    <source>
        <dbReference type="ARBA" id="ARBA00000439"/>
    </source>
</evidence>
<dbReference type="Proteomes" id="UP000292424">
    <property type="component" value="Chromosome"/>
</dbReference>
<dbReference type="SMART" id="SM01065">
    <property type="entry name" value="CBM_2"/>
    <property type="match status" value="1"/>
</dbReference>
<dbReference type="InterPro" id="IPR002044">
    <property type="entry name" value="CBM20"/>
</dbReference>
<gene>
    <name evidence="14" type="ORF">E0W69_003895</name>
</gene>
<sequence length="957" mass="111570">MKKANVDSKTSSKASPIKKEVKPKKIEKVVAKKTVTKVVAVEKAPAKERIPKKASKPIDKVKPTYFLTFQLNYHTEDGESVWLTDVSGFTEDSAIQLMQFENSEYWKCTKEIQWDKIPESITYQYHIKKKDGSFLNDFKPKTVTNDKFTNTQIFIRDYWDYAGYFAHTFETAAFDVLLHKKNWNDVVPKSTTKATHFFQINAPILTENEAVGIWGDADNLGAWKEGGFLPMAYDQQEKLWKVAVNFPLETAHFHYKYIVYDTQTKQIKQVETGENRYSFNFSDISVVQNDGFLRFASDHWKGAGVNIPLFSIRSECDFGIGDFAGLEKFIFWSKNAGLKLVQLLPINDTTQLGGWKESYPYSAISVFALHPIYVDIISLFGKSAKNIAYLKKIEKERCRLNALEKLDYESVFRLKMDALQYIFPIKKKTTFASADFKQFYEVNKFWLKSYALFCTLRDQKQSVEFETWENASVYSDELFEKKYISDGTSIDFYVFIQYILHSQLSSVVEIAKQNGIVLKGDIAIGVDRHSVDVWQNPDLFDVEMQAGAPPDFFTKAGQNWGFPIYNWANMGKDDFQWWRGRLAHMSQYFQAIRLDHILGFFRIWSIPVANTQGLLGYFQPALGYSENELLQWGIHFDYERYCQPFISETILDVTFYEQKETIKAEFLDQKWDDLYRFKSHLDTQKKLVEYFKTKEVTDNSQWILTELLSLLANVILIQDIHLPQIYHCRFQLFETKSYEALSAYEKDKLYHLHNQYFYERQNQLWQKLGLEKLPLLKDASNMLVCGEDLGMVPSIVPSVMQNLGILGLRVERMSTQPERLFESPLSVSYLNVVMPSTHDTLPLRNWYTSLDALKKEQYYHQELRLSGTVPTQYSSILSEQIILMHLQSPAIWAIFLLQDLFGLESDLTNSNMEADIINRPEVPNFYWQYRMHLTIENLQKNSSFCQKIQNLLQFCAR</sequence>
<evidence type="ECO:0000256" key="10">
    <source>
        <dbReference type="ARBA" id="ARBA00031423"/>
    </source>
</evidence>
<dbReference type="OrthoDB" id="9811841at2"/>
<dbReference type="Pfam" id="PF02446">
    <property type="entry name" value="Glyco_hydro_77"/>
    <property type="match status" value="1"/>
</dbReference>
<evidence type="ECO:0000256" key="9">
    <source>
        <dbReference type="ARBA" id="ARBA00023277"/>
    </source>
</evidence>
<feature type="domain" description="CBM20" evidence="13">
    <location>
        <begin position="188"/>
        <end position="302"/>
    </location>
</feature>
<evidence type="ECO:0000256" key="7">
    <source>
        <dbReference type="ARBA" id="ARBA00022676"/>
    </source>
</evidence>